<evidence type="ECO:0000313" key="1">
    <source>
        <dbReference type="EMBL" id="EIA15601.1"/>
    </source>
</evidence>
<organism evidence="1 2">
    <name type="scientific">Clostridium perfringens F262</name>
    <dbReference type="NCBI Taxonomy" id="883064"/>
    <lineage>
        <taxon>Bacteria</taxon>
        <taxon>Bacillati</taxon>
        <taxon>Bacillota</taxon>
        <taxon>Clostridia</taxon>
        <taxon>Eubacteriales</taxon>
        <taxon>Clostridiaceae</taxon>
        <taxon>Clostridium</taxon>
    </lineage>
</organism>
<evidence type="ECO:0000313" key="2">
    <source>
        <dbReference type="Proteomes" id="UP000005358"/>
    </source>
</evidence>
<reference evidence="1 2" key="1">
    <citation type="journal article" date="2012" name="PLoS ONE">
        <title>Genome Sequencing and Analysis of a Type A Clostridium perfringens Isolate from a Case of Bovine Clostridial Abomasitis.</title>
        <authorList>
            <person name="Nowell V.J."/>
            <person name="Kropinski A.M."/>
            <person name="Songer J.G."/>
            <person name="Macinnes J.I."/>
            <person name="Parreira V.R."/>
            <person name="Prescott J.F."/>
        </authorList>
    </citation>
    <scope>NUCLEOTIDE SEQUENCE [LARGE SCALE GENOMIC DNA]</scope>
    <source>
        <strain evidence="1 2">F262</strain>
    </source>
</reference>
<proteinExistence type="predicted"/>
<accession>A0AAV3F832</accession>
<name>A0AAV3F832_CLOPF</name>
<geneLocation type="plasmid" evidence="1 2">
    <name>pF262C</name>
</geneLocation>
<gene>
    <name evidence="1" type="ORF">HA1_15987</name>
</gene>
<keyword evidence="1" id="KW-0614">Plasmid</keyword>
<dbReference type="AlphaFoldDB" id="A0AAV3F832"/>
<dbReference type="EMBL" id="AFES01000052">
    <property type="protein sequence ID" value="EIA15601.1"/>
    <property type="molecule type" value="Genomic_DNA"/>
</dbReference>
<comment type="caution">
    <text evidence="1">The sequence shown here is derived from an EMBL/GenBank/DDBJ whole genome shotgun (WGS) entry which is preliminary data.</text>
</comment>
<protein>
    <submittedName>
        <fullName evidence="1">Uncharacterized protein</fullName>
    </submittedName>
</protein>
<sequence length="90" mass="10792">MEMAKLYQNKKELLNMNVYKLGKFKITTNPNMLVTFSKDNKIMVVTDRKENEIHCFIELTNEKLLISNGWNIKYILNENELELQYNFINE</sequence>
<dbReference type="Proteomes" id="UP000005358">
    <property type="component" value="Plasmid pF262C"/>
</dbReference>